<dbReference type="InterPro" id="IPR029044">
    <property type="entry name" value="Nucleotide-diphossugar_trans"/>
</dbReference>
<keyword evidence="3" id="KW-0328">Glycosyltransferase</keyword>
<evidence type="ECO:0000256" key="5">
    <source>
        <dbReference type="ARBA" id="ARBA00023136"/>
    </source>
</evidence>
<protein>
    <recommendedName>
        <fullName evidence="6">Glycosyltransferase 2-like domain-containing protein</fullName>
    </recommendedName>
</protein>
<keyword evidence="5" id="KW-0472">Membrane</keyword>
<gene>
    <name evidence="7" type="ORF">KFE25_000710</name>
</gene>
<evidence type="ECO:0000256" key="1">
    <source>
        <dbReference type="ARBA" id="ARBA00004236"/>
    </source>
</evidence>
<dbReference type="OMA" id="QMPYGDQ"/>
<evidence type="ECO:0000259" key="6">
    <source>
        <dbReference type="Pfam" id="PF00535"/>
    </source>
</evidence>
<feature type="domain" description="Glycosyltransferase 2-like" evidence="6">
    <location>
        <begin position="40"/>
        <end position="158"/>
    </location>
</feature>
<keyword evidence="8" id="KW-1185">Reference proteome</keyword>
<accession>A0A8J6CCB7</accession>
<reference evidence="7" key="1">
    <citation type="submission" date="2021-05" db="EMBL/GenBank/DDBJ databases">
        <title>The genome of the haptophyte Pavlova lutheri (Diacronema luteri, Pavlovales) - a model for lipid biosynthesis in eukaryotic algae.</title>
        <authorList>
            <person name="Hulatt C.J."/>
            <person name="Posewitz M.C."/>
        </authorList>
    </citation>
    <scope>NUCLEOTIDE SEQUENCE</scope>
    <source>
        <strain evidence="7">NIVA-4/92</strain>
    </source>
</reference>
<dbReference type="Pfam" id="PF00535">
    <property type="entry name" value="Glycos_transf_2"/>
    <property type="match status" value="1"/>
</dbReference>
<evidence type="ECO:0000313" key="7">
    <source>
        <dbReference type="EMBL" id="KAG8467394.1"/>
    </source>
</evidence>
<dbReference type="PANTHER" id="PTHR43646:SF2">
    <property type="entry name" value="GLYCOSYLTRANSFERASE 2-LIKE DOMAIN-CONTAINING PROTEIN"/>
    <property type="match status" value="1"/>
</dbReference>
<dbReference type="Gene3D" id="3.90.550.10">
    <property type="entry name" value="Spore Coat Polysaccharide Biosynthesis Protein SpsA, Chain A"/>
    <property type="match status" value="1"/>
</dbReference>
<name>A0A8J6CCB7_DIALT</name>
<organism evidence="7 8">
    <name type="scientific">Diacronema lutheri</name>
    <name type="common">Unicellular marine alga</name>
    <name type="synonym">Monochrysis lutheri</name>
    <dbReference type="NCBI Taxonomy" id="2081491"/>
    <lineage>
        <taxon>Eukaryota</taxon>
        <taxon>Haptista</taxon>
        <taxon>Haptophyta</taxon>
        <taxon>Pavlovophyceae</taxon>
        <taxon>Pavlovales</taxon>
        <taxon>Pavlovaceae</taxon>
        <taxon>Diacronema</taxon>
    </lineage>
</organism>
<dbReference type="EMBL" id="JAGTXO010000006">
    <property type="protein sequence ID" value="KAG8467394.1"/>
    <property type="molecule type" value="Genomic_DNA"/>
</dbReference>
<evidence type="ECO:0000256" key="3">
    <source>
        <dbReference type="ARBA" id="ARBA00022676"/>
    </source>
</evidence>
<dbReference type="AlphaFoldDB" id="A0A8J6CCB7"/>
<comment type="subcellular location">
    <subcellularLocation>
        <location evidence="1">Cell membrane</location>
    </subcellularLocation>
</comment>
<dbReference type="PANTHER" id="PTHR43646">
    <property type="entry name" value="GLYCOSYLTRANSFERASE"/>
    <property type="match status" value="1"/>
</dbReference>
<keyword evidence="4" id="KW-0808">Transferase</keyword>
<dbReference type="GO" id="GO:0005886">
    <property type="term" value="C:plasma membrane"/>
    <property type="evidence" value="ECO:0007669"/>
    <property type="project" value="UniProtKB-SubCell"/>
</dbReference>
<evidence type="ECO:0000256" key="2">
    <source>
        <dbReference type="ARBA" id="ARBA00022475"/>
    </source>
</evidence>
<keyword evidence="2" id="KW-1003">Cell membrane</keyword>
<dbReference type="GO" id="GO:0016757">
    <property type="term" value="F:glycosyltransferase activity"/>
    <property type="evidence" value="ECO:0007669"/>
    <property type="project" value="UniProtKB-KW"/>
</dbReference>
<dbReference type="Proteomes" id="UP000751190">
    <property type="component" value="Unassembled WGS sequence"/>
</dbReference>
<dbReference type="SUPFAM" id="SSF53448">
    <property type="entry name" value="Nucleotide-diphospho-sugar transferases"/>
    <property type="match status" value="1"/>
</dbReference>
<evidence type="ECO:0000256" key="4">
    <source>
        <dbReference type="ARBA" id="ARBA00022679"/>
    </source>
</evidence>
<sequence>MGVLLKLLRAWSSQRVGAMAPRHAQADHVHGPPPQQPTCTVVIPTYNERECVVRTVQLCRRLASRPDLLEVVVVDGGSDDGTSAALERERDTEGSPLRLLFARGGRGCALRVGAQAARGDVILMLHAECVPPLHFDRLCADTLADPTVVLGAFSFRIDRSSFQAAQPVGIGSVEYFANIRSRPPTSLPYGDQGLHVRAADLRAIGGVPAVAIMEDVLLVRRLRAAKSDTWPVRRVHVRAEAVECSGRRWERHGVLRVTMLNQLFMLAHYLGFSPDAIYTAYYGRSP</sequence>
<proteinExistence type="predicted"/>
<comment type="caution">
    <text evidence="7">The sequence shown here is derived from an EMBL/GenBank/DDBJ whole genome shotgun (WGS) entry which is preliminary data.</text>
</comment>
<dbReference type="InterPro" id="IPR001173">
    <property type="entry name" value="Glyco_trans_2-like"/>
</dbReference>
<evidence type="ECO:0000313" key="8">
    <source>
        <dbReference type="Proteomes" id="UP000751190"/>
    </source>
</evidence>
<dbReference type="OrthoDB" id="191769at2759"/>